<dbReference type="RefSeq" id="WP_327096685.1">
    <property type="nucleotide sequence ID" value="NZ_CP109149.1"/>
</dbReference>
<evidence type="ECO:0000259" key="2">
    <source>
        <dbReference type="SMART" id="SM00470"/>
    </source>
</evidence>
<dbReference type="InterPro" id="IPR003115">
    <property type="entry name" value="ParB_N"/>
</dbReference>
<dbReference type="SUPFAM" id="SSF110849">
    <property type="entry name" value="ParB/Sulfiredoxin"/>
    <property type="match status" value="1"/>
</dbReference>
<protein>
    <submittedName>
        <fullName evidence="3">ParB/RepB/Spo0J family partition protein</fullName>
    </submittedName>
</protein>
<evidence type="ECO:0000313" key="3">
    <source>
        <dbReference type="EMBL" id="WUV43493.1"/>
    </source>
</evidence>
<dbReference type="Proteomes" id="UP001432062">
    <property type="component" value="Chromosome"/>
</dbReference>
<sequence length="325" mass="35229">MDVEKSQRKGLSEKVVAVGVERIRISGTIRVGGVSSRHLGVLAQLPGPLPPIVVHRATMEVIDGVHRLVVARRRKAVSIDVVFFDGAPQEAFVLAIELNSARGLPLSLADRKAAAGRMLADFPEWSNRRLAELAGLSDKTIAALRRGSGAEYPHPTRRIGRDGTAYPMDASARRRRAREFLEADPAASTREIASAAGISPTTAKDVRRRLRVQLGAASQYRRDGEVAPEASPAGLVTGSARRPHSPDRTLMVRRLRADPSLRFTEVGRKLLRLLAIADPAPEEWQSMADSVPPHCASAVAELARCYAESWLSLADSVSRHLGTDT</sequence>
<dbReference type="InterPro" id="IPR036086">
    <property type="entry name" value="ParB/Sulfiredoxin_sf"/>
</dbReference>
<proteinExistence type="predicted"/>
<evidence type="ECO:0000256" key="1">
    <source>
        <dbReference type="SAM" id="MobiDB-lite"/>
    </source>
</evidence>
<accession>A0ABZ1YK18</accession>
<evidence type="ECO:0000313" key="4">
    <source>
        <dbReference type="Proteomes" id="UP001432062"/>
    </source>
</evidence>
<gene>
    <name evidence="3" type="ORF">OG563_30285</name>
</gene>
<keyword evidence="4" id="KW-1185">Reference proteome</keyword>
<dbReference type="SMART" id="SM00470">
    <property type="entry name" value="ParB"/>
    <property type="match status" value="1"/>
</dbReference>
<reference evidence="3" key="1">
    <citation type="submission" date="2022-10" db="EMBL/GenBank/DDBJ databases">
        <title>The complete genomes of actinobacterial strains from the NBC collection.</title>
        <authorList>
            <person name="Joergensen T.S."/>
            <person name="Alvarez Arevalo M."/>
            <person name="Sterndorff E.B."/>
            <person name="Faurdal D."/>
            <person name="Vuksanovic O."/>
            <person name="Mourched A.-S."/>
            <person name="Charusanti P."/>
            <person name="Shaw S."/>
            <person name="Blin K."/>
            <person name="Weber T."/>
        </authorList>
    </citation>
    <scope>NUCLEOTIDE SEQUENCE</scope>
    <source>
        <strain evidence="3">NBC_01482</strain>
    </source>
</reference>
<dbReference type="EMBL" id="CP109441">
    <property type="protein sequence ID" value="WUV43493.1"/>
    <property type="molecule type" value="Genomic_DNA"/>
</dbReference>
<organism evidence="3 4">
    <name type="scientific">Nocardia vinacea</name>
    <dbReference type="NCBI Taxonomy" id="96468"/>
    <lineage>
        <taxon>Bacteria</taxon>
        <taxon>Bacillati</taxon>
        <taxon>Actinomycetota</taxon>
        <taxon>Actinomycetes</taxon>
        <taxon>Mycobacteriales</taxon>
        <taxon>Nocardiaceae</taxon>
        <taxon>Nocardia</taxon>
    </lineage>
</organism>
<feature type="region of interest" description="Disordered" evidence="1">
    <location>
        <begin position="223"/>
        <end position="245"/>
    </location>
</feature>
<feature type="domain" description="ParB-like N-terminal" evidence="2">
    <location>
        <begin position="16"/>
        <end position="100"/>
    </location>
</feature>
<name>A0ABZ1YK18_9NOCA</name>